<organism evidence="1 2">
    <name type="scientific">Suillus subaureus</name>
    <dbReference type="NCBI Taxonomy" id="48587"/>
    <lineage>
        <taxon>Eukaryota</taxon>
        <taxon>Fungi</taxon>
        <taxon>Dikarya</taxon>
        <taxon>Basidiomycota</taxon>
        <taxon>Agaricomycotina</taxon>
        <taxon>Agaricomycetes</taxon>
        <taxon>Agaricomycetidae</taxon>
        <taxon>Boletales</taxon>
        <taxon>Suillineae</taxon>
        <taxon>Suillaceae</taxon>
        <taxon>Suillus</taxon>
    </lineage>
</organism>
<dbReference type="AlphaFoldDB" id="A0A9P7EDB6"/>
<dbReference type="Proteomes" id="UP000807769">
    <property type="component" value="Unassembled WGS sequence"/>
</dbReference>
<accession>A0A9P7EDB6</accession>
<evidence type="ECO:0000313" key="1">
    <source>
        <dbReference type="EMBL" id="KAG1818606.1"/>
    </source>
</evidence>
<dbReference type="OrthoDB" id="3247418at2759"/>
<reference evidence="1" key="1">
    <citation type="journal article" date="2020" name="New Phytol.">
        <title>Comparative genomics reveals dynamic genome evolution in host specialist ectomycorrhizal fungi.</title>
        <authorList>
            <person name="Lofgren L.A."/>
            <person name="Nguyen N.H."/>
            <person name="Vilgalys R."/>
            <person name="Ruytinx J."/>
            <person name="Liao H.L."/>
            <person name="Branco S."/>
            <person name="Kuo A."/>
            <person name="LaButti K."/>
            <person name="Lipzen A."/>
            <person name="Andreopoulos W."/>
            <person name="Pangilinan J."/>
            <person name="Riley R."/>
            <person name="Hundley H."/>
            <person name="Na H."/>
            <person name="Barry K."/>
            <person name="Grigoriev I.V."/>
            <person name="Stajich J.E."/>
            <person name="Kennedy P.G."/>
        </authorList>
    </citation>
    <scope>NUCLEOTIDE SEQUENCE</scope>
    <source>
        <strain evidence="1">MN1</strain>
    </source>
</reference>
<dbReference type="GeneID" id="64624763"/>
<dbReference type="RefSeq" id="XP_041194478.1">
    <property type="nucleotide sequence ID" value="XM_041330746.1"/>
</dbReference>
<proteinExistence type="predicted"/>
<evidence type="ECO:0000313" key="2">
    <source>
        <dbReference type="Proteomes" id="UP000807769"/>
    </source>
</evidence>
<comment type="caution">
    <text evidence="1">The sequence shown here is derived from an EMBL/GenBank/DDBJ whole genome shotgun (WGS) entry which is preliminary data.</text>
</comment>
<gene>
    <name evidence="1" type="ORF">BJ212DRAFT_1268760</name>
</gene>
<sequence>DPFSMYPDFLAKLYLMNFQTHLEKVKVSWVVSHFAHWAVSGCHTVILSLSCDWW</sequence>
<dbReference type="EMBL" id="JABBWG010000011">
    <property type="protein sequence ID" value="KAG1818606.1"/>
    <property type="molecule type" value="Genomic_DNA"/>
</dbReference>
<protein>
    <submittedName>
        <fullName evidence="1">Uncharacterized protein</fullName>
    </submittedName>
</protein>
<name>A0A9P7EDB6_9AGAM</name>
<feature type="non-terminal residue" evidence="1">
    <location>
        <position position="1"/>
    </location>
</feature>
<keyword evidence="2" id="KW-1185">Reference proteome</keyword>